<dbReference type="AlphaFoldDB" id="A0A2W7RK73"/>
<feature type="compositionally biased region" description="Pro residues" evidence="1">
    <location>
        <begin position="38"/>
        <end position="51"/>
    </location>
</feature>
<evidence type="ECO:0000256" key="1">
    <source>
        <dbReference type="SAM" id="MobiDB-lite"/>
    </source>
</evidence>
<feature type="compositionally biased region" description="Polar residues" evidence="1">
    <location>
        <begin position="65"/>
        <end position="76"/>
    </location>
</feature>
<name>A0A2W7RK73_9RHOB</name>
<reference evidence="2 3" key="1">
    <citation type="submission" date="2018-06" db="EMBL/GenBank/DDBJ databases">
        <title>Genomic Encyclopedia of Archaeal and Bacterial Type Strains, Phase II (KMG-II): from individual species to whole genera.</title>
        <authorList>
            <person name="Goeker M."/>
        </authorList>
    </citation>
    <scope>NUCLEOTIDE SEQUENCE [LARGE SCALE GENOMIC DNA]</scope>
    <source>
        <strain evidence="2 3">DSM 18774</strain>
    </source>
</reference>
<feature type="compositionally biased region" description="Basic residues" evidence="1">
    <location>
        <begin position="264"/>
        <end position="273"/>
    </location>
</feature>
<proteinExistence type="predicted"/>
<evidence type="ECO:0000313" key="3">
    <source>
        <dbReference type="Proteomes" id="UP000249538"/>
    </source>
</evidence>
<organism evidence="2 3">
    <name type="scientific">Cereibacter changlensis</name>
    <dbReference type="NCBI Taxonomy" id="402884"/>
    <lineage>
        <taxon>Bacteria</taxon>
        <taxon>Pseudomonadati</taxon>
        <taxon>Pseudomonadota</taxon>
        <taxon>Alphaproteobacteria</taxon>
        <taxon>Rhodobacterales</taxon>
        <taxon>Paracoccaceae</taxon>
        <taxon>Cereibacter</taxon>
    </lineage>
</organism>
<gene>
    <name evidence="2" type="ORF">LX76_00355</name>
</gene>
<evidence type="ECO:0000313" key="2">
    <source>
        <dbReference type="EMBL" id="PZX58850.1"/>
    </source>
</evidence>
<comment type="caution">
    <text evidence="2">The sequence shown here is derived from an EMBL/GenBank/DDBJ whole genome shotgun (WGS) entry which is preliminary data.</text>
</comment>
<dbReference type="EMBL" id="QKZS01000001">
    <property type="protein sequence ID" value="PZX58850.1"/>
    <property type="molecule type" value="Genomic_DNA"/>
</dbReference>
<feature type="compositionally biased region" description="Basic residues" evidence="1">
    <location>
        <begin position="191"/>
        <end position="212"/>
    </location>
</feature>
<sequence length="314" mass="36193">MILPPLAWPRNMRPPGSAAGPAVDDRLKRAWRLNKSVSPPPSLPPSRPQPQPSLRRKPPRWSARWVQSHSGPQLSPSLGRHRNTPPKHRPRSFRCLSGRRKMVHRRPINGRMQVFDPVSGSRRGPRRQAGRSGISPRTLQSLGKPSRIRIAGRASPGPSLPRRRESRRRRARPSEARSWGIQPQPLDPPFGRRRSISHGTRPYRRRPRRRPRLHDSRRPAWLRPPPLQRGLASTSGSRRTSGRNHLPEGRRNRRLSQPPPSSPPRRRRARTCRTAKRRIRWLRQWNLPPRPRPGPLPSCRARRSGRCLCRSLAT</sequence>
<feature type="compositionally biased region" description="Basic residues" evidence="1">
    <location>
        <begin position="79"/>
        <end position="108"/>
    </location>
</feature>
<protein>
    <submittedName>
        <fullName evidence="2">Uncharacterized protein</fullName>
    </submittedName>
</protein>
<feature type="region of interest" description="Disordered" evidence="1">
    <location>
        <begin position="1"/>
        <end position="273"/>
    </location>
</feature>
<accession>A0A2W7RK73</accession>
<dbReference type="Proteomes" id="UP000249538">
    <property type="component" value="Unassembled WGS sequence"/>
</dbReference>